<dbReference type="AlphaFoldDB" id="A0A1D1YJL5"/>
<keyword evidence="3" id="KW-0498">Mitosis</keyword>
<evidence type="ECO:0000256" key="5">
    <source>
        <dbReference type="ARBA" id="ARBA00023242"/>
    </source>
</evidence>
<dbReference type="GO" id="GO:0003682">
    <property type="term" value="F:chromatin binding"/>
    <property type="evidence" value="ECO:0007669"/>
    <property type="project" value="TreeGrafter"/>
</dbReference>
<dbReference type="Pfam" id="PF04824">
    <property type="entry name" value="Rad21_Rec8"/>
    <property type="match status" value="1"/>
</dbReference>
<dbReference type="InterPro" id="IPR023093">
    <property type="entry name" value="ScpA-like_C"/>
</dbReference>
<evidence type="ECO:0000256" key="2">
    <source>
        <dbReference type="ARBA" id="ARBA00009870"/>
    </source>
</evidence>
<keyword evidence="5" id="KW-0539">Nucleus</keyword>
<gene>
    <name evidence="9" type="primary">SYN3_4</name>
    <name evidence="9" type="ORF">g.79578</name>
</gene>
<evidence type="ECO:0000313" key="9">
    <source>
        <dbReference type="EMBL" id="JAT54826.1"/>
    </source>
</evidence>
<organism evidence="9">
    <name type="scientific">Anthurium amnicola</name>
    <dbReference type="NCBI Taxonomy" id="1678845"/>
    <lineage>
        <taxon>Eukaryota</taxon>
        <taxon>Viridiplantae</taxon>
        <taxon>Streptophyta</taxon>
        <taxon>Embryophyta</taxon>
        <taxon>Tracheophyta</taxon>
        <taxon>Spermatophyta</taxon>
        <taxon>Magnoliopsida</taxon>
        <taxon>Liliopsida</taxon>
        <taxon>Araceae</taxon>
        <taxon>Pothoideae</taxon>
        <taxon>Potheae</taxon>
        <taxon>Anthurium</taxon>
    </lineage>
</organism>
<keyword evidence="4" id="KW-0159">Chromosome partition</keyword>
<comment type="subunit">
    <text evidence="6">Component of the cohesin complex.</text>
</comment>
<dbReference type="CDD" id="cd21793">
    <property type="entry name" value="Rad21_Rec8_M_AtSYN1-like"/>
    <property type="match status" value="1"/>
</dbReference>
<dbReference type="InterPro" id="IPR006909">
    <property type="entry name" value="Rad21/Rec8_C_eu"/>
</dbReference>
<evidence type="ECO:0000259" key="8">
    <source>
        <dbReference type="Pfam" id="PF04825"/>
    </source>
</evidence>
<dbReference type="GO" id="GO:0008278">
    <property type="term" value="C:cohesin complex"/>
    <property type="evidence" value="ECO:0007669"/>
    <property type="project" value="InterPro"/>
</dbReference>
<dbReference type="InterPro" id="IPR036390">
    <property type="entry name" value="WH_DNA-bd_sf"/>
</dbReference>
<evidence type="ECO:0000256" key="6">
    <source>
        <dbReference type="ARBA" id="ARBA00064543"/>
    </source>
</evidence>
<protein>
    <submittedName>
        <fullName evidence="9">Sister chromatid cohesion 1 protein 3</fullName>
    </submittedName>
</protein>
<comment type="subcellular location">
    <subcellularLocation>
        <location evidence="1">Nucleus</location>
    </subcellularLocation>
</comment>
<feature type="domain" description="Rad21/Rec8-like protein C-terminal eukaryotic" evidence="7">
    <location>
        <begin position="1199"/>
        <end position="1248"/>
    </location>
</feature>
<dbReference type="InterPro" id="IPR006910">
    <property type="entry name" value="Rad21_Rec8_N"/>
</dbReference>
<dbReference type="GO" id="GO:0007062">
    <property type="term" value="P:sister chromatid cohesion"/>
    <property type="evidence" value="ECO:0007669"/>
    <property type="project" value="InterPro"/>
</dbReference>
<dbReference type="GO" id="GO:0005634">
    <property type="term" value="C:nucleus"/>
    <property type="evidence" value="ECO:0007669"/>
    <property type="project" value="UniProtKB-SubCell"/>
</dbReference>
<dbReference type="FunFam" id="1.10.10.580:FF:000002">
    <property type="entry name" value="Sister chromatid cohesion 1 protein 4"/>
    <property type="match status" value="1"/>
</dbReference>
<name>A0A1D1YJL5_9ARAE</name>
<dbReference type="InterPro" id="IPR039781">
    <property type="entry name" value="Rad21/Rec8-like"/>
</dbReference>
<keyword evidence="3" id="KW-0132">Cell division</keyword>
<feature type="domain" description="Rad21/Rec8-like protein N-terminal" evidence="8">
    <location>
        <begin position="1"/>
        <end position="101"/>
    </location>
</feature>
<evidence type="ECO:0000256" key="1">
    <source>
        <dbReference type="ARBA" id="ARBA00004123"/>
    </source>
</evidence>
<dbReference type="GO" id="GO:0007059">
    <property type="term" value="P:chromosome segregation"/>
    <property type="evidence" value="ECO:0007669"/>
    <property type="project" value="UniProtKB-KW"/>
</dbReference>
<evidence type="ECO:0000256" key="4">
    <source>
        <dbReference type="ARBA" id="ARBA00022829"/>
    </source>
</evidence>
<dbReference type="PANTHER" id="PTHR12585">
    <property type="entry name" value="SCC1 / RAD21 FAMILY MEMBER"/>
    <property type="match status" value="1"/>
</dbReference>
<dbReference type="PANTHER" id="PTHR12585:SF69">
    <property type="entry name" value="FI11703P"/>
    <property type="match status" value="1"/>
</dbReference>
<comment type="similarity">
    <text evidence="2">Belongs to the rad21 family.</text>
</comment>
<keyword evidence="3" id="KW-0131">Cell cycle</keyword>
<accession>A0A1D1YJL5</accession>
<dbReference type="SUPFAM" id="SSF46785">
    <property type="entry name" value="Winged helix' DNA-binding domain"/>
    <property type="match status" value="1"/>
</dbReference>
<evidence type="ECO:0000259" key="7">
    <source>
        <dbReference type="Pfam" id="PF04824"/>
    </source>
</evidence>
<dbReference type="GO" id="GO:1990414">
    <property type="term" value="P:replication-born double-strand break repair via sister chromatid exchange"/>
    <property type="evidence" value="ECO:0007669"/>
    <property type="project" value="TreeGrafter"/>
</dbReference>
<sequence length="1253" mass="137097">MFYSQFILAKKGPLGTIWIAAHLERKLRKNQVADTDIGASVDSILFPDVPIALRLSSHLLVGVVRIYSRKVNYLFHDCSEALLKIKQAFRSTVVDLPPEESTAPYHSITLPETFDLDDFELPDSALLHGNFVDHHVSTREQITLQDAVDATGYSTSQFGLDERFGDGDASQIRLDLDEDVVLDTGSAAHEISKLLDSEDVEHQVSGQPETPFQNMDIDGCQNDFEEEWNAGTPKDIPVQFADDLGKPFLENVQDPREEGPSLHGYVEYPNLGEGASHCEHVKSPSAVSDDQVVSCPINQILPDLTENAQAPSTPGLMQEAIPPNVQENPTLSPSGKASPSNDMEATLLNAYQGSHMESECRGSNEKDVDPAMPTHPEILNRTCEVSAPSSVLNGPEVAVPIPHPSEHSSSPLDEPIPTCGNSLERNGDVVKDKSEPSTLGSQDLAGVADVCLDDATLTLNSGSSLRPCFSMVNQVNLTSLQDGTTELFPKGVVLGASEFPDRDEHLHFGGSSLEVQGEDIYIASVSDADKDVQLKPEHLHSQHEADCNKDDVLANVISKDVRLEINCSASSEYPEPERMLLATAGDPDVANDFGQCTNADKGVIESDGSVDRLISTLSRKRHLAESTPILLSGNLSGASQSRRNTNYVPDDDDILASILVGRTPTLKMKPTPSLPTVTVPSSKRPRLGARIGVHKRKALLDDTMVLHADAIRKQLINTEDIRRTRRKASCTRREIWMIQKCLLEEEIFSEPVLTGMSVEFVGLHSQTYEQIKVSDSQFNTNCGHVEVSNVQIPRSSECVEEGRVDEAENINTTTADKGDGERQELTVVNQSSQTMPSSLGCDSDRERDSLLDTCQLKLSSNDHQCPTISTELDTGDVVNICAQDPVLSAPCSRDECYIPTDAITVTSSINEQNGKWEMNTELPLLEDQRSLLETSQLSEELGVMNGKHEIEISNEDLLFFSEDACTAKDASLSCPQVSNIDACKTVIDDAPVYIVDNCSIEVEAALLNDLSVPEAYTVASVQDMRIPACEPINETKSTCNQFVEQFREQCADAAVEGEAVADRMNNDGESASEILLVKASQVAVSDLLQLNTEMEDNPSTVGENSSSHDVMDMEISHFDSVVARDSNVQDFCSAIGGNDTEFLNVDDEADFDEEVDDEPPNPEEAQSIENTGWSTRTRGVARYLRSLFGDESGLGRTTVAMDQLLAGKTRKEASRMFFETLVLKTKDYIHVEQETSFMNISIKPGSRLLKSEF</sequence>
<dbReference type="Pfam" id="PF04825">
    <property type="entry name" value="Rad21_Rec8_N"/>
    <property type="match status" value="1"/>
</dbReference>
<dbReference type="EMBL" id="GDJX01013110">
    <property type="protein sequence ID" value="JAT54826.1"/>
    <property type="molecule type" value="Transcribed_RNA"/>
</dbReference>
<proteinExistence type="inferred from homology"/>
<dbReference type="Gene3D" id="1.10.10.580">
    <property type="entry name" value="Structural maintenance of chromosome 1. Chain E"/>
    <property type="match status" value="1"/>
</dbReference>
<reference evidence="9" key="1">
    <citation type="submission" date="2015-07" db="EMBL/GenBank/DDBJ databases">
        <title>Transcriptome Assembly of Anthurium amnicola.</title>
        <authorList>
            <person name="Suzuki J."/>
        </authorList>
    </citation>
    <scope>NUCLEOTIDE SEQUENCE</scope>
</reference>
<evidence type="ECO:0000256" key="3">
    <source>
        <dbReference type="ARBA" id="ARBA00022776"/>
    </source>
</evidence>